<dbReference type="EMBL" id="JAADJF010000515">
    <property type="protein sequence ID" value="KAF4415735.1"/>
    <property type="molecule type" value="Genomic_DNA"/>
</dbReference>
<dbReference type="Proteomes" id="UP000536711">
    <property type="component" value="Unassembled WGS sequence"/>
</dbReference>
<feature type="region of interest" description="Disordered" evidence="1">
    <location>
        <begin position="105"/>
        <end position="178"/>
    </location>
</feature>
<reference evidence="2 3" key="1">
    <citation type="submission" date="2020-01" db="EMBL/GenBank/DDBJ databases">
        <title>Identification and distribution of gene clusters putatively required for synthesis of sphingolipid metabolism inhibitors in phylogenetically diverse species of the filamentous fungus Fusarium.</title>
        <authorList>
            <person name="Kim H.-S."/>
            <person name="Busman M."/>
            <person name="Brown D.W."/>
            <person name="Divon H."/>
            <person name="Uhlig S."/>
            <person name="Proctor R.H."/>
        </authorList>
    </citation>
    <scope>NUCLEOTIDE SEQUENCE [LARGE SCALE GENOMIC DNA]</scope>
    <source>
        <strain evidence="2 3">NRRL 13308</strain>
    </source>
</reference>
<evidence type="ECO:0000256" key="1">
    <source>
        <dbReference type="SAM" id="MobiDB-lite"/>
    </source>
</evidence>
<organism evidence="2 3">
    <name type="scientific">Fusarium acutatum</name>
    <dbReference type="NCBI Taxonomy" id="78861"/>
    <lineage>
        <taxon>Eukaryota</taxon>
        <taxon>Fungi</taxon>
        <taxon>Dikarya</taxon>
        <taxon>Ascomycota</taxon>
        <taxon>Pezizomycotina</taxon>
        <taxon>Sordariomycetes</taxon>
        <taxon>Hypocreomycetidae</taxon>
        <taxon>Hypocreales</taxon>
        <taxon>Nectriaceae</taxon>
        <taxon>Fusarium</taxon>
        <taxon>Fusarium fujikuroi species complex</taxon>
    </lineage>
</organism>
<proteinExistence type="predicted"/>
<feature type="compositionally biased region" description="Polar residues" evidence="1">
    <location>
        <begin position="480"/>
        <end position="510"/>
    </location>
</feature>
<feature type="compositionally biased region" description="Polar residues" evidence="1">
    <location>
        <begin position="520"/>
        <end position="533"/>
    </location>
</feature>
<name>A0A8H4J9I7_9HYPO</name>
<dbReference type="OrthoDB" id="3564303at2759"/>
<feature type="compositionally biased region" description="Basic residues" evidence="1">
    <location>
        <begin position="118"/>
        <end position="128"/>
    </location>
</feature>
<accession>A0A8H4J9I7</accession>
<evidence type="ECO:0000313" key="2">
    <source>
        <dbReference type="EMBL" id="KAF4415735.1"/>
    </source>
</evidence>
<dbReference type="AlphaFoldDB" id="A0A8H4J9I7"/>
<keyword evidence="3" id="KW-1185">Reference proteome</keyword>
<gene>
    <name evidence="2" type="ORF">FACUT_13134</name>
</gene>
<sequence>MVSQSSCHHGSSLDAPLATLVSNSRLPKIRFRRLRQKFSLPRWQTSAPINTSSTTVNSSDTSLKNGVPAVASGDLSYPWVEWGHQATPTPATFRPQFYKLLSRLSPQSASPNRDHYKTHGTTSHHTRSKKPEKAGNRRKSTSKGARDAGSGGGGKGGKGRGGSNGPPPDGHRFPSVGDTRPPKHFGCLFYMTDPLRHHQCSNLRLSRPSDVSQHIIRKHLLRDINLRRGTASIDTTEAEENVQQAGTCINADSIRRYHARCRMEFHGRNAEEKLLDHCRNFCPEAGIEDTGVMLPSEYQDLKDARDAVTGSVAKWYAMWGVCYPAVTRTTLTRFRTVPASPYVETTVPREQGEYVIRQALMSASTNQGLAFDQIVNGIYLGGVETDRGIQQIVLVQQRQRDLELRQALQSTSISSHLPSTGLGPWDLPLQEETGLQHATPFPSSSVTLPLQQHELLIGQSSNSITNSFASLAQQSQMPYRTTFPSANPSNFSLQPQMQPPYQSTSSNYTHPGSLPEASDPASQQGEWCWNHSNWDPGHFDGSQ</sequence>
<protein>
    <submittedName>
        <fullName evidence="2">Uncharacterized protein</fullName>
    </submittedName>
</protein>
<evidence type="ECO:0000313" key="3">
    <source>
        <dbReference type="Proteomes" id="UP000536711"/>
    </source>
</evidence>
<comment type="caution">
    <text evidence="2">The sequence shown here is derived from an EMBL/GenBank/DDBJ whole genome shotgun (WGS) entry which is preliminary data.</text>
</comment>
<feature type="compositionally biased region" description="Gly residues" evidence="1">
    <location>
        <begin position="149"/>
        <end position="164"/>
    </location>
</feature>
<feature type="region of interest" description="Disordered" evidence="1">
    <location>
        <begin position="480"/>
        <end position="533"/>
    </location>
</feature>